<dbReference type="Gene3D" id="2.60.40.790">
    <property type="match status" value="1"/>
</dbReference>
<dbReference type="PROSITE" id="PS01031">
    <property type="entry name" value="SHSP"/>
    <property type="match status" value="1"/>
</dbReference>
<evidence type="ECO:0000313" key="7">
    <source>
        <dbReference type="EnsemblPlants" id="KQJ96845"/>
    </source>
</evidence>
<dbReference type="InterPro" id="IPR008978">
    <property type="entry name" value="HSP20-like_chaperone"/>
</dbReference>
<dbReference type="eggNOG" id="KOG0710">
    <property type="taxonomic scope" value="Eukaryota"/>
</dbReference>
<dbReference type="CDD" id="cd06464">
    <property type="entry name" value="ACD_sHsps-like"/>
    <property type="match status" value="1"/>
</dbReference>
<evidence type="ECO:0000313" key="6">
    <source>
        <dbReference type="EMBL" id="KQJ96845.1"/>
    </source>
</evidence>
<feature type="transmembrane region" description="Helical" evidence="4">
    <location>
        <begin position="157"/>
        <end position="174"/>
    </location>
</feature>
<keyword evidence="4" id="KW-0812">Transmembrane</keyword>
<dbReference type="Proteomes" id="UP000008810">
    <property type="component" value="Chromosome 3"/>
</dbReference>
<name>I1I487_BRADI</name>
<dbReference type="EnsemblPlants" id="KQJ96845">
    <property type="protein sequence ID" value="KQJ96845"/>
    <property type="gene ID" value="BRADI_3g27360v3"/>
</dbReference>
<dbReference type="HOGENOM" id="CLU_106899_0_0_1"/>
<dbReference type="SUPFAM" id="SSF49764">
    <property type="entry name" value="HSP20-like chaperones"/>
    <property type="match status" value="1"/>
</dbReference>
<feature type="domain" description="SHSP" evidence="5">
    <location>
        <begin position="9"/>
        <end position="113"/>
    </location>
</feature>
<accession>I1I487</accession>
<evidence type="ECO:0000256" key="3">
    <source>
        <dbReference type="RuleBase" id="RU003616"/>
    </source>
</evidence>
<reference evidence="6 7" key="1">
    <citation type="journal article" date="2010" name="Nature">
        <title>Genome sequencing and analysis of the model grass Brachypodium distachyon.</title>
        <authorList>
            <consortium name="International Brachypodium Initiative"/>
        </authorList>
    </citation>
    <scope>NUCLEOTIDE SEQUENCE [LARGE SCALE GENOMIC DNA]</scope>
    <source>
        <strain evidence="6">Bd21</strain>
        <strain evidence="7">cv. Bd21</strain>
    </source>
</reference>
<evidence type="ECO:0000313" key="8">
    <source>
        <dbReference type="Proteomes" id="UP000008810"/>
    </source>
</evidence>
<dbReference type="GeneID" id="100822447"/>
<organism evidence="6">
    <name type="scientific">Brachypodium distachyon</name>
    <name type="common">Purple false brome</name>
    <name type="synonym">Trachynia distachya</name>
    <dbReference type="NCBI Taxonomy" id="15368"/>
    <lineage>
        <taxon>Eukaryota</taxon>
        <taxon>Viridiplantae</taxon>
        <taxon>Streptophyta</taxon>
        <taxon>Embryophyta</taxon>
        <taxon>Tracheophyta</taxon>
        <taxon>Spermatophyta</taxon>
        <taxon>Magnoliopsida</taxon>
        <taxon>Liliopsida</taxon>
        <taxon>Poales</taxon>
        <taxon>Poaceae</taxon>
        <taxon>BOP clade</taxon>
        <taxon>Pooideae</taxon>
        <taxon>Stipodae</taxon>
        <taxon>Brachypodieae</taxon>
        <taxon>Brachypodium</taxon>
    </lineage>
</organism>
<dbReference type="Pfam" id="PF00011">
    <property type="entry name" value="HSP20"/>
    <property type="match status" value="1"/>
</dbReference>
<reference evidence="7" key="3">
    <citation type="submission" date="2018-08" db="UniProtKB">
        <authorList>
            <consortium name="EnsemblPlants"/>
        </authorList>
    </citation>
    <scope>IDENTIFICATION</scope>
    <source>
        <strain evidence="7">cv. Bd21</strain>
    </source>
</reference>
<evidence type="ECO:0000259" key="5">
    <source>
        <dbReference type="PROSITE" id="PS01031"/>
    </source>
</evidence>
<keyword evidence="4" id="KW-0472">Membrane</keyword>
<evidence type="ECO:0000256" key="4">
    <source>
        <dbReference type="SAM" id="Phobius"/>
    </source>
</evidence>
<dbReference type="EMBL" id="CM000882">
    <property type="protein sequence ID" value="KQJ96845.1"/>
    <property type="molecule type" value="Genomic_DNA"/>
</dbReference>
<keyword evidence="4" id="KW-1133">Transmembrane helix</keyword>
<dbReference type="OMA" id="WIRFLND"/>
<comment type="similarity">
    <text evidence="2 3">Belongs to the small heat shock protein (HSP20) family.</text>
</comment>
<dbReference type="KEGG" id="bdi:100822447"/>
<dbReference type="Gramene" id="KQJ96845">
    <property type="protein sequence ID" value="KQJ96845"/>
    <property type="gene ID" value="BRADI_3g27360v3"/>
</dbReference>
<proteinExistence type="inferred from homology"/>
<protein>
    <recommendedName>
        <fullName evidence="5">SHSP domain-containing protein</fullName>
    </recommendedName>
</protein>
<evidence type="ECO:0000256" key="2">
    <source>
        <dbReference type="PROSITE-ProRule" id="PRU00285"/>
    </source>
</evidence>
<dbReference type="OrthoDB" id="1431247at2759"/>
<reference evidence="6" key="2">
    <citation type="submission" date="2017-06" db="EMBL/GenBank/DDBJ databases">
        <title>WGS assembly of Brachypodium distachyon.</title>
        <authorList>
            <consortium name="The International Brachypodium Initiative"/>
            <person name="Lucas S."/>
            <person name="Harmon-Smith M."/>
            <person name="Lail K."/>
            <person name="Tice H."/>
            <person name="Grimwood J."/>
            <person name="Bruce D."/>
            <person name="Barry K."/>
            <person name="Shu S."/>
            <person name="Lindquist E."/>
            <person name="Wang M."/>
            <person name="Pitluck S."/>
            <person name="Vogel J.P."/>
            <person name="Garvin D.F."/>
            <person name="Mockler T.C."/>
            <person name="Schmutz J."/>
            <person name="Rokhsar D."/>
            <person name="Bevan M.W."/>
        </authorList>
    </citation>
    <scope>NUCLEOTIDE SEQUENCE</scope>
    <source>
        <strain evidence="6">Bd21</strain>
    </source>
</reference>
<dbReference type="AlphaFoldDB" id="I1I487"/>
<dbReference type="RefSeq" id="XP_003571812.1">
    <property type="nucleotide sequence ID" value="XM_003571764.4"/>
</dbReference>
<dbReference type="PANTHER" id="PTHR11527">
    <property type="entry name" value="HEAT-SHOCK PROTEIN 20 FAMILY MEMBER"/>
    <property type="match status" value="1"/>
</dbReference>
<dbReference type="STRING" id="15368.I1I487"/>
<dbReference type="InterPro" id="IPR002068">
    <property type="entry name" value="A-crystallin/Hsp20_dom"/>
</dbReference>
<keyword evidence="1" id="KW-0346">Stress response</keyword>
<keyword evidence="8" id="KW-1185">Reference proteome</keyword>
<dbReference type="InterPro" id="IPR031107">
    <property type="entry name" value="Small_HSP"/>
</dbReference>
<evidence type="ECO:0000256" key="1">
    <source>
        <dbReference type="ARBA" id="ARBA00023016"/>
    </source>
</evidence>
<gene>
    <name evidence="7" type="primary">LOC100822447</name>
    <name evidence="6" type="ORF">BRADI_3g27360v3</name>
</gene>
<dbReference type="GO" id="GO:0034605">
    <property type="term" value="P:cellular response to heat"/>
    <property type="evidence" value="ECO:0000318"/>
    <property type="project" value="GO_Central"/>
</dbReference>
<sequence>MEAATHRSRVLAEVDPRSEWVRGDEFDTLIMDVSGFTKDQLKVQVEASGSLRISGERTLNGSRQWSHFLKRFDLPDACDGTAIKVQLAKGVLYVQVPHPNTSTTTDDDEDDTEEYLEDELEEEAGAVWTGGHTAAWRNDDEHPVRRLVKALSQHRHVVLNVVLAAVLLWLVAFGKSRPSGGQIKNE</sequence>